<evidence type="ECO:0000256" key="1">
    <source>
        <dbReference type="ARBA" id="ARBA00023242"/>
    </source>
</evidence>
<feature type="region of interest" description="Disordered" evidence="2">
    <location>
        <begin position="1"/>
        <end position="39"/>
    </location>
</feature>
<dbReference type="AlphaFoldDB" id="A0AAP0WSU6"/>
<evidence type="ECO:0000313" key="5">
    <source>
        <dbReference type="Proteomes" id="UP001415857"/>
    </source>
</evidence>
<reference evidence="4 5" key="1">
    <citation type="journal article" date="2024" name="Plant J.">
        <title>Genome sequences and population genomics reveal climatic adaptation and genomic divergence between two closely related sweetgum species.</title>
        <authorList>
            <person name="Xu W.Q."/>
            <person name="Ren C.Q."/>
            <person name="Zhang X.Y."/>
            <person name="Comes H.P."/>
            <person name="Liu X.H."/>
            <person name="Li Y.G."/>
            <person name="Kettle C.J."/>
            <person name="Jalonen R."/>
            <person name="Gaisberger H."/>
            <person name="Ma Y.Z."/>
            <person name="Qiu Y.X."/>
        </authorList>
    </citation>
    <scope>NUCLEOTIDE SEQUENCE [LARGE SCALE GENOMIC DNA]</scope>
    <source>
        <strain evidence="4">Hangzhou</strain>
    </source>
</reference>
<dbReference type="InterPro" id="IPR032451">
    <property type="entry name" value="SMARCC_C"/>
</dbReference>
<keyword evidence="5" id="KW-1185">Reference proteome</keyword>
<organism evidence="4 5">
    <name type="scientific">Liquidambar formosana</name>
    <name type="common">Formosan gum</name>
    <dbReference type="NCBI Taxonomy" id="63359"/>
    <lineage>
        <taxon>Eukaryota</taxon>
        <taxon>Viridiplantae</taxon>
        <taxon>Streptophyta</taxon>
        <taxon>Embryophyta</taxon>
        <taxon>Tracheophyta</taxon>
        <taxon>Spermatophyta</taxon>
        <taxon>Magnoliopsida</taxon>
        <taxon>eudicotyledons</taxon>
        <taxon>Gunneridae</taxon>
        <taxon>Pentapetalae</taxon>
        <taxon>Saxifragales</taxon>
        <taxon>Altingiaceae</taxon>
        <taxon>Liquidambar</taxon>
    </lineage>
</organism>
<protein>
    <recommendedName>
        <fullName evidence="3">SMARCC C-terminal domain-containing protein</fullName>
    </recommendedName>
</protein>
<evidence type="ECO:0000259" key="3">
    <source>
        <dbReference type="Pfam" id="PF16495"/>
    </source>
</evidence>
<feature type="domain" description="SMARCC C-terminal" evidence="3">
    <location>
        <begin position="171"/>
        <end position="245"/>
    </location>
</feature>
<dbReference type="PANTHER" id="PTHR12802:SF140">
    <property type="entry name" value="SWI_SNF COMPLEX SUBUNIT SWI3A"/>
    <property type="match status" value="1"/>
</dbReference>
<accession>A0AAP0WSU6</accession>
<dbReference type="Proteomes" id="UP001415857">
    <property type="component" value="Unassembled WGS sequence"/>
</dbReference>
<sequence>MLGSARRKDNPSGTNGSTSSVKQVDLTSSESQETINAEPLCHEQIKDIEQNGDTENQGPPLKRQCVASSSLMKQVALISTMVSPHIAAAAAEAAVTALCGGNQCPREIFDGEEDDVTNEVGPSSLNFEAERMLQVEDSGMKERPILSETQETSPEKNVIPLTLQYRAAIATALGAAAAHAKLLADQEEREMEHLVASIIETQMKKLHCKIKLFEDLEMIMEKEYAIIEEVEESIIAERIDVLQRLFSSGISRWRDHTPVKSQTGSVC</sequence>
<name>A0AAP0WSU6_LIQFO</name>
<proteinExistence type="predicted"/>
<dbReference type="EMBL" id="JBBPBK010000009">
    <property type="protein sequence ID" value="KAK9278317.1"/>
    <property type="molecule type" value="Genomic_DNA"/>
</dbReference>
<keyword evidence="1" id="KW-0539">Nucleus</keyword>
<evidence type="ECO:0000313" key="4">
    <source>
        <dbReference type="EMBL" id="KAK9278317.1"/>
    </source>
</evidence>
<gene>
    <name evidence="4" type="ORF">L1049_027882</name>
</gene>
<dbReference type="PANTHER" id="PTHR12802">
    <property type="entry name" value="SWI/SNF COMPLEX-RELATED"/>
    <property type="match status" value="1"/>
</dbReference>
<evidence type="ECO:0000256" key="2">
    <source>
        <dbReference type="SAM" id="MobiDB-lite"/>
    </source>
</evidence>
<dbReference type="Pfam" id="PF16495">
    <property type="entry name" value="SWIRM-assoc_1"/>
    <property type="match status" value="1"/>
</dbReference>
<feature type="compositionally biased region" description="Basic and acidic residues" evidence="2">
    <location>
        <begin position="1"/>
        <end position="10"/>
    </location>
</feature>
<comment type="caution">
    <text evidence="4">The sequence shown here is derived from an EMBL/GenBank/DDBJ whole genome shotgun (WGS) entry which is preliminary data.</text>
</comment>
<feature type="compositionally biased region" description="Polar residues" evidence="2">
    <location>
        <begin position="11"/>
        <end position="35"/>
    </location>
</feature>